<feature type="region of interest" description="Disordered" evidence="2">
    <location>
        <begin position="383"/>
        <end position="405"/>
    </location>
</feature>
<organism evidence="4 5">
    <name type="scientific">Actinoplanes italicus</name>
    <dbReference type="NCBI Taxonomy" id="113567"/>
    <lineage>
        <taxon>Bacteria</taxon>
        <taxon>Bacillati</taxon>
        <taxon>Actinomycetota</taxon>
        <taxon>Actinomycetes</taxon>
        <taxon>Micromonosporales</taxon>
        <taxon>Micromonosporaceae</taxon>
        <taxon>Actinoplanes</taxon>
    </lineage>
</organism>
<dbReference type="GO" id="GO:0008688">
    <property type="term" value="F:3-(3-hydroxyphenyl)propionate hydroxylase activity"/>
    <property type="evidence" value="ECO:0007669"/>
    <property type="project" value="TreeGrafter"/>
</dbReference>
<feature type="domain" description="FAD-binding" evidence="3">
    <location>
        <begin position="6"/>
        <end position="336"/>
    </location>
</feature>
<keyword evidence="1" id="KW-0560">Oxidoreductase</keyword>
<dbReference type="Pfam" id="PF01494">
    <property type="entry name" value="FAD_binding_3"/>
    <property type="match status" value="1"/>
</dbReference>
<sequence>MNDERATVIVAGMGPVGALLAALLGGRGVATVVVEPQHRPYPKPRAAVLDAEAIRALSLVPGLPPAEAWATPVDRNGVMDARHRPLFMTEQTARVFGHPQIARLDQPALEAGLRAAATGTGNVRILAGRSVTAVEQDDDGITAVLDDGGRVTGRWLVGCDGLGSTVRTAAGIGFPGDTYPQPWLVVDASNREPADIASSVAFVLDPARPCVAMSQRDRRRWEWMLLPGEDPDRMAADETVRSLVGAWVDPGGLDIDRAAVFTFHARTAERWRAGRVLLAGDAAHVMPPFAGAGLGMGIRDAAALAWRLADVAGGADPVLLDGYERERRPDVEAMTTLASRMGRIVQSRSRTTVRLTRLVLRMLAPLAGLGARPLPARRLPRSVAGRLPGAGRPLPNPRVSVGGGPPQRLDDVVGYRWAYIGHGVDPRTVTAGIPAGAVLLALDRPDPAPGCLPIADLDGLLTARPGSVTVARPDRFLQGRLTGHS</sequence>
<gene>
    <name evidence="4" type="ORF">CLV67_13420</name>
</gene>
<name>A0A2T0JR79_9ACTN</name>
<dbReference type="OrthoDB" id="3647401at2"/>
<dbReference type="SUPFAM" id="SSF51905">
    <property type="entry name" value="FAD/NAD(P)-binding domain"/>
    <property type="match status" value="1"/>
</dbReference>
<protein>
    <submittedName>
        <fullName evidence="4">3-(3-hydroxy-phenyl)propionate hydroxylase</fullName>
    </submittedName>
</protein>
<dbReference type="InterPro" id="IPR036188">
    <property type="entry name" value="FAD/NAD-bd_sf"/>
</dbReference>
<dbReference type="InterPro" id="IPR050631">
    <property type="entry name" value="PheA/TfdB_FAD_monoxygenase"/>
</dbReference>
<dbReference type="EMBL" id="PVMZ01000034">
    <property type="protein sequence ID" value="PRX10136.1"/>
    <property type="molecule type" value="Genomic_DNA"/>
</dbReference>
<evidence type="ECO:0000259" key="3">
    <source>
        <dbReference type="Pfam" id="PF01494"/>
    </source>
</evidence>
<dbReference type="GO" id="GO:0019622">
    <property type="term" value="P:3-(3-hydroxy)phenylpropionate catabolic process"/>
    <property type="evidence" value="ECO:0007669"/>
    <property type="project" value="TreeGrafter"/>
</dbReference>
<reference evidence="4 5" key="1">
    <citation type="submission" date="2018-03" db="EMBL/GenBank/DDBJ databases">
        <title>Genomic Encyclopedia of Archaeal and Bacterial Type Strains, Phase II (KMG-II): from individual species to whole genera.</title>
        <authorList>
            <person name="Goeker M."/>
        </authorList>
    </citation>
    <scope>NUCLEOTIDE SEQUENCE [LARGE SCALE GENOMIC DNA]</scope>
    <source>
        <strain evidence="4 5">DSM 43146</strain>
    </source>
</reference>
<dbReference type="PANTHER" id="PTHR43476">
    <property type="entry name" value="3-(3-HYDROXY-PHENYL)PROPIONATE/3-HYDROXYCINNAMIC ACID HYDROXYLASE"/>
    <property type="match status" value="1"/>
</dbReference>
<evidence type="ECO:0000313" key="4">
    <source>
        <dbReference type="EMBL" id="PRX10136.1"/>
    </source>
</evidence>
<dbReference type="PANTHER" id="PTHR43476:SF3">
    <property type="entry name" value="FAD-BINDING MONOOXYGENASE"/>
    <property type="match status" value="1"/>
</dbReference>
<dbReference type="RefSeq" id="WP_106330393.1">
    <property type="nucleotide sequence ID" value="NZ_BOMO01000145.1"/>
</dbReference>
<dbReference type="Gene3D" id="3.30.70.2450">
    <property type="match status" value="1"/>
</dbReference>
<evidence type="ECO:0000256" key="1">
    <source>
        <dbReference type="ARBA" id="ARBA00023002"/>
    </source>
</evidence>
<dbReference type="Gene3D" id="3.50.50.60">
    <property type="entry name" value="FAD/NAD(P)-binding domain"/>
    <property type="match status" value="1"/>
</dbReference>
<dbReference type="AlphaFoldDB" id="A0A2T0JR79"/>
<accession>A0A2T0JR79</accession>
<dbReference type="Proteomes" id="UP000239415">
    <property type="component" value="Unassembled WGS sequence"/>
</dbReference>
<comment type="caution">
    <text evidence="4">The sequence shown here is derived from an EMBL/GenBank/DDBJ whole genome shotgun (WGS) entry which is preliminary data.</text>
</comment>
<evidence type="ECO:0000256" key="2">
    <source>
        <dbReference type="SAM" id="MobiDB-lite"/>
    </source>
</evidence>
<dbReference type="PRINTS" id="PR00420">
    <property type="entry name" value="RNGMNOXGNASE"/>
</dbReference>
<evidence type="ECO:0000313" key="5">
    <source>
        <dbReference type="Proteomes" id="UP000239415"/>
    </source>
</evidence>
<dbReference type="InterPro" id="IPR002938">
    <property type="entry name" value="FAD-bd"/>
</dbReference>
<dbReference type="GO" id="GO:0071949">
    <property type="term" value="F:FAD binding"/>
    <property type="evidence" value="ECO:0007669"/>
    <property type="project" value="InterPro"/>
</dbReference>
<keyword evidence="5" id="KW-1185">Reference proteome</keyword>
<proteinExistence type="predicted"/>